<accession>A0ABP9HHE2</accession>
<sequence>MIQSDSLQPRARTVTPGGTVIVSTVASDAHTWNLVFLQLLLEEAGYDVVNLGPCVPDELLVAECVRRDPTMLVVSSVNGHGYSDGLRVVTKLRARPELERTVMVIGGLLGVSESPEERDRQPADLYRAGFDAVFAGGGAADLKRYLEAGQRRTPELAGPR</sequence>
<dbReference type="EMBL" id="BAABIV010000002">
    <property type="protein sequence ID" value="GAA4970493.1"/>
    <property type="molecule type" value="Genomic_DNA"/>
</dbReference>
<comment type="caution">
    <text evidence="2">The sequence shown here is derived from an EMBL/GenBank/DDBJ whole genome shotgun (WGS) entry which is preliminary data.</text>
</comment>
<dbReference type="SUPFAM" id="SSF52242">
    <property type="entry name" value="Cobalamin (vitamin B12)-binding domain"/>
    <property type="match status" value="1"/>
</dbReference>
<dbReference type="Pfam" id="PF02310">
    <property type="entry name" value="B12-binding"/>
    <property type="match status" value="1"/>
</dbReference>
<evidence type="ECO:0000313" key="2">
    <source>
        <dbReference type="EMBL" id="GAA4970493.1"/>
    </source>
</evidence>
<protein>
    <submittedName>
        <fullName evidence="2">Cobalamin B12-binding domain-containing protein</fullName>
    </submittedName>
</protein>
<gene>
    <name evidence="2" type="ORF">GCM10023257_03000</name>
</gene>
<dbReference type="Proteomes" id="UP001500610">
    <property type="component" value="Unassembled WGS sequence"/>
</dbReference>
<reference evidence="3" key="1">
    <citation type="journal article" date="2019" name="Int. J. Syst. Evol. Microbiol.">
        <title>The Global Catalogue of Microorganisms (GCM) 10K type strain sequencing project: providing services to taxonomists for standard genome sequencing and annotation.</title>
        <authorList>
            <consortium name="The Broad Institute Genomics Platform"/>
            <consortium name="The Broad Institute Genome Sequencing Center for Infectious Disease"/>
            <person name="Wu L."/>
            <person name="Ma J."/>
        </authorList>
    </citation>
    <scope>NUCLEOTIDE SEQUENCE [LARGE SCALE GENOMIC DNA]</scope>
    <source>
        <strain evidence="3">JCM 17657</strain>
    </source>
</reference>
<feature type="domain" description="B12-binding" evidence="1">
    <location>
        <begin position="17"/>
        <end position="156"/>
    </location>
</feature>
<dbReference type="RefSeq" id="WP_226030070.1">
    <property type="nucleotide sequence ID" value="NZ_BAABIV010000002.1"/>
</dbReference>
<dbReference type="Gene3D" id="3.40.50.280">
    <property type="entry name" value="Cobalamin-binding domain"/>
    <property type="match status" value="1"/>
</dbReference>
<evidence type="ECO:0000313" key="3">
    <source>
        <dbReference type="Proteomes" id="UP001500610"/>
    </source>
</evidence>
<dbReference type="PROSITE" id="PS51332">
    <property type="entry name" value="B12_BINDING"/>
    <property type="match status" value="1"/>
</dbReference>
<name>A0ABP9HHE2_9ACTN</name>
<dbReference type="InterPro" id="IPR006158">
    <property type="entry name" value="Cobalamin-bd"/>
</dbReference>
<evidence type="ECO:0000259" key="1">
    <source>
        <dbReference type="PROSITE" id="PS51332"/>
    </source>
</evidence>
<dbReference type="InterPro" id="IPR036724">
    <property type="entry name" value="Cobalamin-bd_sf"/>
</dbReference>
<proteinExistence type="predicted"/>
<organism evidence="2 3">
    <name type="scientific">Streptomyces hyderabadensis</name>
    <dbReference type="NCBI Taxonomy" id="598549"/>
    <lineage>
        <taxon>Bacteria</taxon>
        <taxon>Bacillati</taxon>
        <taxon>Actinomycetota</taxon>
        <taxon>Actinomycetes</taxon>
        <taxon>Kitasatosporales</taxon>
        <taxon>Streptomycetaceae</taxon>
        <taxon>Streptomyces</taxon>
    </lineage>
</organism>
<keyword evidence="3" id="KW-1185">Reference proteome</keyword>